<dbReference type="Pfam" id="PF05697">
    <property type="entry name" value="Trigger_N"/>
    <property type="match status" value="1"/>
</dbReference>
<proteinExistence type="inferred from homology"/>
<dbReference type="Gene3D" id="3.30.70.1050">
    <property type="entry name" value="Trigger factor ribosome-binding domain"/>
    <property type="match status" value="1"/>
</dbReference>
<dbReference type="Pfam" id="PF00254">
    <property type="entry name" value="FKBP_C"/>
    <property type="match status" value="1"/>
</dbReference>
<sequence length="433" mass="48392">MNAMLEKIEHGEAHLEFVIAAEKLEEGLEKSYKKNGMKYNIPGFRNGATPRTILESKFGAEIFLEDALDFVVPNEYYAAIKQFELNIIGEPDIEVGYVEKGKPVSVKVRVPVKPEITLGKLEGLEIKVPKDTEVTEKAIDKYLQNLRSRNKKVIDKANEPAAIGDTVTLDYEGSLQGTTMNQTEKDFKLLLGSGTFFPGFEEKLVGVKKGDNLNIEICFPKDHSLVQVAGKSASFKVTVKKVENIHLRELNDQFAQEVSKLNSLEELRLDSKQKLLEMAAQRDSNAKKQAVVNALLDMYPFTVSESIIMSQAKTMLEQFANQLKAQGGSIELYFQMTNSNMDTLKKEIWKDATTITKSNYILEKIITEKEIEVSDEELNNGSQALAASIGMDTKNAKENLGPLVKKVLFDLKANKAIQYLLDHAVITIEDFAA</sequence>
<evidence type="ECO:0000256" key="10">
    <source>
        <dbReference type="ARBA" id="ARBA00024849"/>
    </source>
</evidence>
<dbReference type="Pfam" id="PF05698">
    <property type="entry name" value="Trigger_C"/>
    <property type="match status" value="1"/>
</dbReference>
<keyword evidence="5 12" id="KW-0132">Cell division</keyword>
<evidence type="ECO:0000256" key="5">
    <source>
        <dbReference type="ARBA" id="ARBA00022618"/>
    </source>
</evidence>
<dbReference type="Gene3D" id="3.10.50.40">
    <property type="match status" value="1"/>
</dbReference>
<evidence type="ECO:0000256" key="2">
    <source>
        <dbReference type="ARBA" id="ARBA00005464"/>
    </source>
</evidence>
<dbReference type="SUPFAM" id="SSF102735">
    <property type="entry name" value="Trigger factor ribosome-binding domain"/>
    <property type="match status" value="1"/>
</dbReference>
<keyword evidence="9 12" id="KW-0131">Cell cycle</keyword>
<dbReference type="InterPro" id="IPR027304">
    <property type="entry name" value="Trigger_fact/SurA_dom_sf"/>
</dbReference>
<protein>
    <recommendedName>
        <fullName evidence="4 12">Trigger factor</fullName>
        <shortName evidence="12">TF</shortName>
        <ecNumber evidence="3 12">5.2.1.8</ecNumber>
    </recommendedName>
    <alternativeName>
        <fullName evidence="11 12">PPIase</fullName>
    </alternativeName>
</protein>
<evidence type="ECO:0000256" key="8">
    <source>
        <dbReference type="ARBA" id="ARBA00023235"/>
    </source>
</evidence>
<dbReference type="InterPro" id="IPR046357">
    <property type="entry name" value="PPIase_dom_sf"/>
</dbReference>
<evidence type="ECO:0000256" key="12">
    <source>
        <dbReference type="HAMAP-Rule" id="MF_00303"/>
    </source>
</evidence>
<evidence type="ECO:0000256" key="1">
    <source>
        <dbReference type="ARBA" id="ARBA00000971"/>
    </source>
</evidence>
<reference evidence="16" key="1">
    <citation type="submission" date="2024-05" db="EMBL/GenBank/DDBJ databases">
        <title>Isolation and characterization of Sporomusa carbonis sp. nov., a carboxydotrophic hydrogenogen in the genus of Sporomusa isolated from a charcoal burning pile.</title>
        <authorList>
            <person name="Boeer T."/>
            <person name="Rosenbaum F."/>
            <person name="Eysell L."/>
            <person name="Mueller V."/>
            <person name="Daniel R."/>
            <person name="Poehlein A."/>
        </authorList>
    </citation>
    <scope>NUCLEOTIDE SEQUENCE [LARGE SCALE GENOMIC DNA]</scope>
    <source>
        <strain evidence="16">DSM 10669</strain>
    </source>
</reference>
<organism evidence="16 17">
    <name type="scientific">Sporomusa silvacetica DSM 10669</name>
    <dbReference type="NCBI Taxonomy" id="1123289"/>
    <lineage>
        <taxon>Bacteria</taxon>
        <taxon>Bacillati</taxon>
        <taxon>Bacillota</taxon>
        <taxon>Negativicutes</taxon>
        <taxon>Selenomonadales</taxon>
        <taxon>Sporomusaceae</taxon>
        <taxon>Sporomusa</taxon>
    </lineage>
</organism>
<dbReference type="InterPro" id="IPR036611">
    <property type="entry name" value="Trigger_fac_ribosome-bd_sf"/>
</dbReference>
<evidence type="ECO:0000256" key="3">
    <source>
        <dbReference type="ARBA" id="ARBA00013194"/>
    </source>
</evidence>
<comment type="domain">
    <text evidence="12">Consists of 3 domains; the N-terminus binds the ribosome, the middle domain has PPIase activity, while the C-terminus has intrinsic chaperone activity on its own.</text>
</comment>
<dbReference type="InterPro" id="IPR005215">
    <property type="entry name" value="Trig_fac"/>
</dbReference>
<keyword evidence="12" id="KW-0963">Cytoplasm</keyword>
<feature type="domain" description="PPIase FKBP-type" evidence="15">
    <location>
        <begin position="164"/>
        <end position="217"/>
    </location>
</feature>
<comment type="function">
    <text evidence="10 12">Involved in protein export. Acts as a chaperone by maintaining the newly synthesized protein in an open conformation. Functions as a peptidyl-prolyl cis-trans isomerase.</text>
</comment>
<dbReference type="Proteomes" id="UP000216752">
    <property type="component" value="Chromosome"/>
</dbReference>
<dbReference type="EMBL" id="CP155573">
    <property type="protein sequence ID" value="XFO69446.1"/>
    <property type="molecule type" value="Genomic_DNA"/>
</dbReference>
<keyword evidence="7 12" id="KW-0143">Chaperone</keyword>
<keyword evidence="8 12" id="KW-0413">Isomerase</keyword>
<dbReference type="HAMAP" id="MF_00303">
    <property type="entry name" value="Trigger_factor_Tig"/>
    <property type="match status" value="1"/>
</dbReference>
<comment type="catalytic activity">
    <reaction evidence="1 12 13">
        <text>[protein]-peptidylproline (omega=180) = [protein]-peptidylproline (omega=0)</text>
        <dbReference type="Rhea" id="RHEA:16237"/>
        <dbReference type="Rhea" id="RHEA-COMP:10747"/>
        <dbReference type="Rhea" id="RHEA-COMP:10748"/>
        <dbReference type="ChEBI" id="CHEBI:83833"/>
        <dbReference type="ChEBI" id="CHEBI:83834"/>
        <dbReference type="EC" id="5.2.1.8"/>
    </reaction>
</comment>
<keyword evidence="6 12" id="KW-0697">Rotamase</keyword>
<dbReference type="SUPFAM" id="SSF109998">
    <property type="entry name" value="Triger factor/SurA peptide-binding domain-like"/>
    <property type="match status" value="1"/>
</dbReference>
<accession>A0ABZ3IUN7</accession>
<dbReference type="Gene3D" id="1.10.3120.10">
    <property type="entry name" value="Trigger factor, C-terminal domain"/>
    <property type="match status" value="1"/>
</dbReference>
<dbReference type="InterPro" id="IPR008880">
    <property type="entry name" value="Trigger_fac_C"/>
</dbReference>
<dbReference type="RefSeq" id="WP_094606564.1">
    <property type="nucleotide sequence ID" value="NZ_CP155573.1"/>
</dbReference>
<dbReference type="EC" id="5.2.1.8" evidence="3 12"/>
<evidence type="ECO:0000256" key="11">
    <source>
        <dbReference type="ARBA" id="ARBA00029986"/>
    </source>
</evidence>
<dbReference type="GO" id="GO:0003755">
    <property type="term" value="F:peptidyl-prolyl cis-trans isomerase activity"/>
    <property type="evidence" value="ECO:0007669"/>
    <property type="project" value="UniProtKB-EC"/>
</dbReference>
<comment type="subcellular location">
    <subcellularLocation>
        <location evidence="12">Cytoplasm</location>
    </subcellularLocation>
    <text evidence="12">About half TF is bound to the ribosome near the polypeptide exit tunnel while the other half is free in the cytoplasm.</text>
</comment>
<evidence type="ECO:0000256" key="7">
    <source>
        <dbReference type="ARBA" id="ARBA00023186"/>
    </source>
</evidence>
<evidence type="ECO:0000256" key="13">
    <source>
        <dbReference type="PROSITE-ProRule" id="PRU00277"/>
    </source>
</evidence>
<evidence type="ECO:0000259" key="15">
    <source>
        <dbReference type="PROSITE" id="PS50059"/>
    </source>
</evidence>
<dbReference type="PIRSF" id="PIRSF003095">
    <property type="entry name" value="Trigger_factor"/>
    <property type="match status" value="1"/>
</dbReference>
<evidence type="ECO:0000256" key="9">
    <source>
        <dbReference type="ARBA" id="ARBA00023306"/>
    </source>
</evidence>
<dbReference type="NCBIfam" id="TIGR00115">
    <property type="entry name" value="tig"/>
    <property type="match status" value="1"/>
</dbReference>
<evidence type="ECO:0000313" key="17">
    <source>
        <dbReference type="Proteomes" id="UP000216752"/>
    </source>
</evidence>
<name>A0ABZ3IUN7_9FIRM</name>
<evidence type="ECO:0000256" key="14">
    <source>
        <dbReference type="RuleBase" id="RU003914"/>
    </source>
</evidence>
<dbReference type="InterPro" id="IPR001179">
    <property type="entry name" value="PPIase_FKBP_dom"/>
</dbReference>
<keyword evidence="17" id="KW-1185">Reference proteome</keyword>
<dbReference type="PROSITE" id="PS50059">
    <property type="entry name" value="FKBP_PPIASE"/>
    <property type="match status" value="1"/>
</dbReference>
<evidence type="ECO:0000256" key="4">
    <source>
        <dbReference type="ARBA" id="ARBA00016902"/>
    </source>
</evidence>
<dbReference type="InterPro" id="IPR037041">
    <property type="entry name" value="Trigger_fac_C_sf"/>
</dbReference>
<dbReference type="InterPro" id="IPR008881">
    <property type="entry name" value="Trigger_fac_ribosome-bd_bac"/>
</dbReference>
<evidence type="ECO:0000256" key="6">
    <source>
        <dbReference type="ARBA" id="ARBA00023110"/>
    </source>
</evidence>
<dbReference type="SUPFAM" id="SSF54534">
    <property type="entry name" value="FKBP-like"/>
    <property type="match status" value="1"/>
</dbReference>
<gene>
    <name evidence="16" type="primary">tig_4</name>
    <name evidence="12" type="synonym">tig</name>
    <name evidence="16" type="ORF">SPSIL_056800</name>
</gene>
<comment type="similarity">
    <text evidence="2 12 14">Belongs to the FKBP-type PPIase family. Tig subfamily.</text>
</comment>
<evidence type="ECO:0000313" key="16">
    <source>
        <dbReference type="EMBL" id="XFO69446.1"/>
    </source>
</evidence>